<evidence type="ECO:0000313" key="2">
    <source>
        <dbReference type="Proteomes" id="UP000003240"/>
    </source>
</evidence>
<organism evidence="1 2">
    <name type="scientific">Acetonema longum DSM 6540</name>
    <dbReference type="NCBI Taxonomy" id="1009370"/>
    <lineage>
        <taxon>Bacteria</taxon>
        <taxon>Bacillati</taxon>
        <taxon>Bacillota</taxon>
        <taxon>Negativicutes</taxon>
        <taxon>Acetonemataceae</taxon>
        <taxon>Acetonema</taxon>
    </lineage>
</organism>
<evidence type="ECO:0000313" key="1">
    <source>
        <dbReference type="EMBL" id="EGO63494.1"/>
    </source>
</evidence>
<dbReference type="EMBL" id="AFGF01000107">
    <property type="protein sequence ID" value="EGO63494.1"/>
    <property type="molecule type" value="Genomic_DNA"/>
</dbReference>
<proteinExistence type="predicted"/>
<dbReference type="RefSeq" id="WP_004096057.1">
    <property type="nucleotide sequence ID" value="NZ_AFGF01000107.1"/>
</dbReference>
<sequence length="528" mass="59103">MFRSTKHRTSNVIDLSDFRRGIVYTSNPESLPPDALITGTNIEFDNITGELKTVAGYRVRMRHETPIIAAVYDEIHNTILFVADVGKKVRGNLYSYDRTTDMKTLIGELSGREKPVFCFYGRAVLIASGGLLQAYGVSSLFPVGDVGEGLPITTLVTAGNMGFATINTQAPCNIVFQRNGRVVVSCTVSANITTYGDEGNPIIKDCKDYLRYSGTGDFLNWEFDTQAANAKFIEVGYQDSGDIVAIVPLSQDILVFKSNNILYRVIGEYESKDWNVKEISRGVNCMNAFCAISAANDVFFMGQYGFHSLATVQEYGSIKSNEVGRNINSVLAPTMSQDARVWHIPTKQQAWLKPNKNGSVYIYHYFTRSADWVGSFTHRLFTQDLIDLMLIQENMWGVIGDTIVEFDDELSTDDGVEKEALIGTKLFSTAADVVIKKVELYWFPTTEGTGVVQIGDIWLPFVFEQGGIEIYGDEEDIFGDYDDIWEKPVTEKYERFNYRVDEFDVKILIQSGNITIRKIIIHVAEVGS</sequence>
<dbReference type="Proteomes" id="UP000003240">
    <property type="component" value="Unassembled WGS sequence"/>
</dbReference>
<dbReference type="OrthoDB" id="1678856at2"/>
<dbReference type="AlphaFoldDB" id="F7NK53"/>
<comment type="caution">
    <text evidence="1">The sequence shown here is derived from an EMBL/GenBank/DDBJ whole genome shotgun (WGS) entry which is preliminary data.</text>
</comment>
<dbReference type="STRING" id="1009370.ALO_12331"/>
<gene>
    <name evidence="1" type="ORF">ALO_12331</name>
</gene>
<accession>F7NK53</accession>
<reference evidence="1 2" key="1">
    <citation type="journal article" date="2011" name="EMBO J.">
        <title>Structural diversity of bacterial flagellar motors.</title>
        <authorList>
            <person name="Chen S."/>
            <person name="Beeby M."/>
            <person name="Murphy G.E."/>
            <person name="Leadbetter J.R."/>
            <person name="Hendrixson D.R."/>
            <person name="Briegel A."/>
            <person name="Li Z."/>
            <person name="Shi J."/>
            <person name="Tocheva E.I."/>
            <person name="Muller A."/>
            <person name="Dobro M.J."/>
            <person name="Jensen G.J."/>
        </authorList>
    </citation>
    <scope>NUCLEOTIDE SEQUENCE [LARGE SCALE GENOMIC DNA]</scope>
    <source>
        <strain evidence="1 2">DSM 6540</strain>
    </source>
</reference>
<keyword evidence="2" id="KW-1185">Reference proteome</keyword>
<dbReference type="eggNOG" id="ENOG5032WD1">
    <property type="taxonomic scope" value="Bacteria"/>
</dbReference>
<name>F7NK53_9FIRM</name>
<protein>
    <submittedName>
        <fullName evidence="1">Uncharacterized protein</fullName>
    </submittedName>
</protein>